<organism evidence="3 4">
    <name type="scientific">Lepidopterella palustris CBS 459.81</name>
    <dbReference type="NCBI Taxonomy" id="1314670"/>
    <lineage>
        <taxon>Eukaryota</taxon>
        <taxon>Fungi</taxon>
        <taxon>Dikarya</taxon>
        <taxon>Ascomycota</taxon>
        <taxon>Pezizomycotina</taxon>
        <taxon>Dothideomycetes</taxon>
        <taxon>Pleosporomycetidae</taxon>
        <taxon>Mytilinidiales</taxon>
        <taxon>Argynnaceae</taxon>
        <taxon>Lepidopterella</taxon>
    </lineage>
</organism>
<name>A0A8E2DW39_9PEZI</name>
<feature type="domain" description="Transcription activator GCR1-like" evidence="2">
    <location>
        <begin position="81"/>
        <end position="153"/>
    </location>
</feature>
<evidence type="ECO:0000259" key="2">
    <source>
        <dbReference type="Pfam" id="PF12550"/>
    </source>
</evidence>
<dbReference type="InterPro" id="IPR052146">
    <property type="entry name" value="HOT1"/>
</dbReference>
<dbReference type="AlphaFoldDB" id="A0A8E2DW39"/>
<feature type="region of interest" description="Disordered" evidence="1">
    <location>
        <begin position="47"/>
        <end position="75"/>
    </location>
</feature>
<dbReference type="Proteomes" id="UP000250266">
    <property type="component" value="Unassembled WGS sequence"/>
</dbReference>
<dbReference type="PANTHER" id="PTHR37784:SF4">
    <property type="entry name" value="TRANSCRIPTION FACTOR-LIKE PROTEIN EUC1"/>
    <property type="match status" value="1"/>
</dbReference>
<dbReference type="PANTHER" id="PTHR37784">
    <property type="entry name" value="PROTEIN MSN1"/>
    <property type="match status" value="1"/>
</dbReference>
<dbReference type="Pfam" id="PF12550">
    <property type="entry name" value="GCR1_C"/>
    <property type="match status" value="1"/>
</dbReference>
<dbReference type="GO" id="GO:0060963">
    <property type="term" value="P:positive regulation of ribosomal protein gene transcription by RNA polymerase II"/>
    <property type="evidence" value="ECO:0007669"/>
    <property type="project" value="TreeGrafter"/>
</dbReference>
<feature type="non-terminal residue" evidence="3">
    <location>
        <position position="1"/>
    </location>
</feature>
<evidence type="ECO:0000256" key="1">
    <source>
        <dbReference type="SAM" id="MobiDB-lite"/>
    </source>
</evidence>
<evidence type="ECO:0000313" key="4">
    <source>
        <dbReference type="Proteomes" id="UP000250266"/>
    </source>
</evidence>
<dbReference type="InterPro" id="IPR022210">
    <property type="entry name" value="TF_GCR1-like"/>
</dbReference>
<evidence type="ECO:0000313" key="3">
    <source>
        <dbReference type="EMBL" id="OCK72698.1"/>
    </source>
</evidence>
<reference evidence="3 4" key="1">
    <citation type="journal article" date="2016" name="Nat. Commun.">
        <title>Ectomycorrhizal ecology is imprinted in the genome of the dominant symbiotic fungus Cenococcum geophilum.</title>
        <authorList>
            <consortium name="DOE Joint Genome Institute"/>
            <person name="Peter M."/>
            <person name="Kohler A."/>
            <person name="Ohm R.A."/>
            <person name="Kuo A."/>
            <person name="Krutzmann J."/>
            <person name="Morin E."/>
            <person name="Arend M."/>
            <person name="Barry K.W."/>
            <person name="Binder M."/>
            <person name="Choi C."/>
            <person name="Clum A."/>
            <person name="Copeland A."/>
            <person name="Grisel N."/>
            <person name="Haridas S."/>
            <person name="Kipfer T."/>
            <person name="LaButti K."/>
            <person name="Lindquist E."/>
            <person name="Lipzen A."/>
            <person name="Maire R."/>
            <person name="Meier B."/>
            <person name="Mihaltcheva S."/>
            <person name="Molinier V."/>
            <person name="Murat C."/>
            <person name="Poggeler S."/>
            <person name="Quandt C.A."/>
            <person name="Sperisen C."/>
            <person name="Tritt A."/>
            <person name="Tisserant E."/>
            <person name="Crous P.W."/>
            <person name="Henrissat B."/>
            <person name="Nehls U."/>
            <person name="Egli S."/>
            <person name="Spatafora J.W."/>
            <person name="Grigoriev I.V."/>
            <person name="Martin F.M."/>
        </authorList>
    </citation>
    <scope>NUCLEOTIDE SEQUENCE [LARGE SCALE GENOMIC DNA]</scope>
    <source>
        <strain evidence="3 4">CBS 459.81</strain>
    </source>
</reference>
<gene>
    <name evidence="3" type="ORF">K432DRAFT_412001</name>
</gene>
<dbReference type="EMBL" id="KV747219">
    <property type="protein sequence ID" value="OCK72698.1"/>
    <property type="molecule type" value="Genomic_DNA"/>
</dbReference>
<feature type="compositionally biased region" description="Acidic residues" evidence="1">
    <location>
        <begin position="64"/>
        <end position="73"/>
    </location>
</feature>
<dbReference type="GO" id="GO:0000978">
    <property type="term" value="F:RNA polymerase II cis-regulatory region sequence-specific DNA binding"/>
    <property type="evidence" value="ECO:0007669"/>
    <property type="project" value="TreeGrafter"/>
</dbReference>
<keyword evidence="4" id="KW-1185">Reference proteome</keyword>
<dbReference type="OrthoDB" id="428577at2759"/>
<accession>A0A8E2DW39</accession>
<dbReference type="GO" id="GO:0000981">
    <property type="term" value="F:DNA-binding transcription factor activity, RNA polymerase II-specific"/>
    <property type="evidence" value="ECO:0007669"/>
    <property type="project" value="TreeGrafter"/>
</dbReference>
<sequence length="160" mass="17708">SAQLELLTSGSLTFRLEPYPAPAAARQLAPPLSLSLSLAGSSRYTSARASAAASTAPPPRPDADAELEPELEPEQQQLPLYRMSRAVKTVDRLWREWTVGLRGGPSIRSLDARWGSRWRAGRRSEIQWYSLRLEAIKEIGRIAQAGRTGEEAAMWQLNLL</sequence>
<proteinExistence type="predicted"/>
<protein>
    <recommendedName>
        <fullName evidence="2">Transcription activator GCR1-like domain-containing protein</fullName>
    </recommendedName>
</protein>